<dbReference type="RefSeq" id="WP_199558824.1">
    <property type="nucleotide sequence ID" value="NZ_BORR01000007.1"/>
</dbReference>
<dbReference type="SUPFAM" id="SSF101386">
    <property type="entry name" value="all-alpha NTP pyrophosphatases"/>
    <property type="match status" value="1"/>
</dbReference>
<evidence type="ECO:0000313" key="1">
    <source>
        <dbReference type="EMBL" id="GIO37387.1"/>
    </source>
</evidence>
<evidence type="ECO:0008006" key="3">
    <source>
        <dbReference type="Google" id="ProtNLM"/>
    </source>
</evidence>
<dbReference type="EMBL" id="BORR01000007">
    <property type="protein sequence ID" value="GIO37387.1"/>
    <property type="molecule type" value="Genomic_DNA"/>
</dbReference>
<dbReference type="Gene3D" id="1.10.287.1080">
    <property type="entry name" value="MazG-like"/>
    <property type="match status" value="1"/>
</dbReference>
<sequence>MIDLLQLQKRVYENKIAKGFNVTDIYQEFCFLYGELSEACEAYRKKKDDLGEELADVALYLIGLSELLGINLEEEIMNKMEKNEKRKYETINGVLTKVKE</sequence>
<dbReference type="InterPro" id="IPR025984">
    <property type="entry name" value="DCTPP"/>
</dbReference>
<keyword evidence="2" id="KW-1185">Reference proteome</keyword>
<dbReference type="GO" id="GO:0009143">
    <property type="term" value="P:nucleoside triphosphate catabolic process"/>
    <property type="evidence" value="ECO:0007669"/>
    <property type="project" value="InterPro"/>
</dbReference>
<accession>A0A919XVH7</accession>
<comment type="caution">
    <text evidence="1">The sequence shown here is derived from an EMBL/GenBank/DDBJ whole genome shotgun (WGS) entry which is preliminary data.</text>
</comment>
<evidence type="ECO:0000313" key="2">
    <source>
        <dbReference type="Proteomes" id="UP000681162"/>
    </source>
</evidence>
<dbReference type="Pfam" id="PF12643">
    <property type="entry name" value="MazG-like"/>
    <property type="match status" value="1"/>
</dbReference>
<name>A0A919XVH7_9BACL</name>
<dbReference type="Proteomes" id="UP000681162">
    <property type="component" value="Unassembled WGS sequence"/>
</dbReference>
<protein>
    <recommendedName>
        <fullName evidence="3">Pyrophosphatase</fullName>
    </recommendedName>
</protein>
<organism evidence="1 2">
    <name type="scientific">Paenibacillus antibioticophila</name>
    <dbReference type="NCBI Taxonomy" id="1274374"/>
    <lineage>
        <taxon>Bacteria</taxon>
        <taxon>Bacillati</taxon>
        <taxon>Bacillota</taxon>
        <taxon>Bacilli</taxon>
        <taxon>Bacillales</taxon>
        <taxon>Paenibacillaceae</taxon>
        <taxon>Paenibacillus</taxon>
    </lineage>
</organism>
<reference evidence="1 2" key="1">
    <citation type="submission" date="2021-03" db="EMBL/GenBank/DDBJ databases">
        <title>Antimicrobial resistance genes in bacteria isolated from Japanese honey, and their potential for conferring macrolide and lincosamide resistance in the American foulbrood pathogen Paenibacillus larvae.</title>
        <authorList>
            <person name="Okamoto M."/>
            <person name="Kumagai M."/>
            <person name="Kanamori H."/>
            <person name="Takamatsu D."/>
        </authorList>
    </citation>
    <scope>NUCLEOTIDE SEQUENCE [LARGE SCALE GENOMIC DNA]</scope>
    <source>
        <strain evidence="1 2">J41TS12</strain>
    </source>
</reference>
<dbReference type="AlphaFoldDB" id="A0A919XVH7"/>
<proteinExistence type="predicted"/>
<gene>
    <name evidence="1" type="ORF">J41TS12_22480</name>
</gene>
<dbReference type="GO" id="GO:0047429">
    <property type="term" value="F:nucleoside triphosphate diphosphatase activity"/>
    <property type="evidence" value="ECO:0007669"/>
    <property type="project" value="InterPro"/>
</dbReference>